<dbReference type="GO" id="GO:0020037">
    <property type="term" value="F:heme binding"/>
    <property type="evidence" value="ECO:0007669"/>
    <property type="project" value="UniProtKB-ARBA"/>
</dbReference>
<organism evidence="3">
    <name type="scientific">Candidozyma auris</name>
    <name type="common">Yeast</name>
    <name type="synonym">Candida auris</name>
    <dbReference type="NCBI Taxonomy" id="498019"/>
    <lineage>
        <taxon>Eukaryota</taxon>
        <taxon>Fungi</taxon>
        <taxon>Dikarya</taxon>
        <taxon>Ascomycota</taxon>
        <taxon>Saccharomycotina</taxon>
        <taxon>Pichiomycetes</taxon>
        <taxon>Metschnikowiaceae</taxon>
        <taxon>Candidozyma</taxon>
    </lineage>
</organism>
<dbReference type="AlphaFoldDB" id="A0A8F2W5A5"/>
<dbReference type="PANTHER" id="PTHR10281">
    <property type="entry name" value="MEMBRANE-ASSOCIATED PROGESTERONE RECEPTOR COMPONENT-RELATED"/>
    <property type="match status" value="1"/>
</dbReference>
<gene>
    <name evidence="3" type="ORF">CA7LBN_002925</name>
</gene>
<dbReference type="GO" id="GO:0016020">
    <property type="term" value="C:membrane"/>
    <property type="evidence" value="ECO:0007669"/>
    <property type="project" value="TreeGrafter"/>
</dbReference>
<dbReference type="Pfam" id="PF00173">
    <property type="entry name" value="Cyt-b5"/>
    <property type="match status" value="1"/>
</dbReference>
<sequence length="190" mass="22095">MKYFRYYESTVVGSSRSHITLNIAQKTKCSLHVYQDSNCTHNLIQVQVPMSEEQQQQKEPELNEFQKYNNAVDQTKLPLFSRAQLQRYNGVDRPEIYVAIRGIIYDVTHNSKSYGPGKAYNRLVGKDASRQLGTNKLQLGPNEQLADDPENTWYTGDLTEKQNQTVDKWGEFFRKRYKIVGLVVDQHDRD</sequence>
<dbReference type="Gene3D" id="3.10.120.10">
    <property type="entry name" value="Cytochrome b5-like heme/steroid binding domain"/>
    <property type="match status" value="1"/>
</dbReference>
<name>A0A8F2W5A5_CANAR</name>
<evidence type="ECO:0000256" key="1">
    <source>
        <dbReference type="ARBA" id="ARBA00038357"/>
    </source>
</evidence>
<dbReference type="PANTHER" id="PTHR10281:SF76">
    <property type="entry name" value="CALCUTTA CUP-RELATED"/>
    <property type="match status" value="1"/>
</dbReference>
<evidence type="ECO:0000313" key="3">
    <source>
        <dbReference type="EMBL" id="QWW24091.1"/>
    </source>
</evidence>
<protein>
    <recommendedName>
        <fullName evidence="2">Cytochrome b5 heme-binding domain-containing protein</fullName>
    </recommendedName>
</protein>
<dbReference type="InterPro" id="IPR036400">
    <property type="entry name" value="Cyt_B5-like_heme/steroid_sf"/>
</dbReference>
<dbReference type="GO" id="GO:0012505">
    <property type="term" value="C:endomembrane system"/>
    <property type="evidence" value="ECO:0007669"/>
    <property type="project" value="TreeGrafter"/>
</dbReference>
<dbReference type="InterPro" id="IPR050577">
    <property type="entry name" value="MAPR/NEUFC/NENF-like"/>
</dbReference>
<accession>A0A8F2W5A5</accession>
<dbReference type="SUPFAM" id="SSF55856">
    <property type="entry name" value="Cytochrome b5-like heme/steroid binding domain"/>
    <property type="match status" value="1"/>
</dbReference>
<dbReference type="Proteomes" id="UP000825438">
    <property type="component" value="Chromosome III"/>
</dbReference>
<comment type="similarity">
    <text evidence="1">Belongs to the cytochrome b5 family. MAPR subfamily.</text>
</comment>
<dbReference type="SMART" id="SM01117">
    <property type="entry name" value="Cyt-b5"/>
    <property type="match status" value="1"/>
</dbReference>
<dbReference type="FunFam" id="3.10.120.10:FF:000003">
    <property type="entry name" value="membrane-associated progesterone receptor component 1"/>
    <property type="match status" value="1"/>
</dbReference>
<evidence type="ECO:0000259" key="2">
    <source>
        <dbReference type="SMART" id="SM01117"/>
    </source>
</evidence>
<proteinExistence type="inferred from homology"/>
<reference evidence="3" key="1">
    <citation type="submission" date="2021-06" db="EMBL/GenBank/DDBJ databases">
        <title>Candida auris outbreak in lebanese hospital.</title>
        <authorList>
            <person name="Finianos M."/>
        </authorList>
    </citation>
    <scope>NUCLEOTIDE SEQUENCE</scope>
    <source>
        <strain evidence="3">CA7LBN</strain>
    </source>
</reference>
<dbReference type="InterPro" id="IPR001199">
    <property type="entry name" value="Cyt_B5-like_heme/steroid-bd"/>
</dbReference>
<feature type="domain" description="Cytochrome b5 heme-binding" evidence="2">
    <location>
        <begin position="80"/>
        <end position="184"/>
    </location>
</feature>
<dbReference type="EMBL" id="CP076751">
    <property type="protein sequence ID" value="QWW24091.1"/>
    <property type="molecule type" value="Genomic_DNA"/>
</dbReference>